<dbReference type="AlphaFoldDB" id="A0A0K0XUX7"/>
<dbReference type="STRING" id="1579979.WM2015_1050"/>
<dbReference type="GO" id="GO:0043709">
    <property type="term" value="P:cell adhesion involved in single-species biofilm formation"/>
    <property type="evidence" value="ECO:0007669"/>
    <property type="project" value="TreeGrafter"/>
</dbReference>
<evidence type="ECO:0000256" key="2">
    <source>
        <dbReference type="ARBA" id="ARBA00012528"/>
    </source>
</evidence>
<organism evidence="4 5">
    <name type="scientific">Wenzhouxiangella marina</name>
    <dbReference type="NCBI Taxonomy" id="1579979"/>
    <lineage>
        <taxon>Bacteria</taxon>
        <taxon>Pseudomonadati</taxon>
        <taxon>Pseudomonadota</taxon>
        <taxon>Gammaproteobacteria</taxon>
        <taxon>Chromatiales</taxon>
        <taxon>Wenzhouxiangellaceae</taxon>
        <taxon>Wenzhouxiangella</taxon>
    </lineage>
</organism>
<dbReference type="PANTHER" id="PTHR45138">
    <property type="entry name" value="REGULATORY COMPONENTS OF SENSORY TRANSDUCTION SYSTEM"/>
    <property type="match status" value="1"/>
</dbReference>
<comment type="cofactor">
    <cofactor evidence="1">
        <name>Mg(2+)</name>
        <dbReference type="ChEBI" id="CHEBI:18420"/>
    </cofactor>
</comment>
<evidence type="ECO:0000256" key="1">
    <source>
        <dbReference type="ARBA" id="ARBA00001946"/>
    </source>
</evidence>
<evidence type="ECO:0000313" key="4">
    <source>
        <dbReference type="EMBL" id="AKS41427.1"/>
    </source>
</evidence>
<dbReference type="InterPro" id="IPR050469">
    <property type="entry name" value="Diguanylate_Cyclase"/>
</dbReference>
<dbReference type="InterPro" id="IPR043128">
    <property type="entry name" value="Rev_trsase/Diguanyl_cyclase"/>
</dbReference>
<dbReference type="GO" id="GO:0005886">
    <property type="term" value="C:plasma membrane"/>
    <property type="evidence" value="ECO:0007669"/>
    <property type="project" value="TreeGrafter"/>
</dbReference>
<comment type="catalytic activity">
    <reaction evidence="3">
        <text>2 GTP = 3',3'-c-di-GMP + 2 diphosphate</text>
        <dbReference type="Rhea" id="RHEA:24898"/>
        <dbReference type="ChEBI" id="CHEBI:33019"/>
        <dbReference type="ChEBI" id="CHEBI:37565"/>
        <dbReference type="ChEBI" id="CHEBI:58805"/>
        <dbReference type="EC" id="2.7.7.65"/>
    </reaction>
</comment>
<reference evidence="4 5" key="1">
    <citation type="submission" date="2015-07" db="EMBL/GenBank/DDBJ databases">
        <authorList>
            <person name="Noorani M."/>
        </authorList>
    </citation>
    <scope>NUCLEOTIDE SEQUENCE [LARGE SCALE GENOMIC DNA]</scope>
    <source>
        <strain evidence="4 5">KCTC 42284</strain>
    </source>
</reference>
<dbReference type="PROSITE" id="PS50887">
    <property type="entry name" value="GGDEF"/>
    <property type="match status" value="1"/>
</dbReference>
<dbReference type="CDD" id="cd01949">
    <property type="entry name" value="GGDEF"/>
    <property type="match status" value="1"/>
</dbReference>
<dbReference type="GO" id="GO:0052621">
    <property type="term" value="F:diguanylate cyclase activity"/>
    <property type="evidence" value="ECO:0007669"/>
    <property type="project" value="UniProtKB-EC"/>
</dbReference>
<dbReference type="SMART" id="SM00267">
    <property type="entry name" value="GGDEF"/>
    <property type="match status" value="1"/>
</dbReference>
<dbReference type="NCBIfam" id="TIGR00254">
    <property type="entry name" value="GGDEF"/>
    <property type="match status" value="1"/>
</dbReference>
<evidence type="ECO:0000313" key="5">
    <source>
        <dbReference type="Proteomes" id="UP000066624"/>
    </source>
</evidence>
<dbReference type="EC" id="2.7.7.65" evidence="2"/>
<dbReference type="PANTHER" id="PTHR45138:SF9">
    <property type="entry name" value="DIGUANYLATE CYCLASE DGCM-RELATED"/>
    <property type="match status" value="1"/>
</dbReference>
<dbReference type="PATRIC" id="fig|1579979.3.peg.1073"/>
<dbReference type="EMBL" id="CP012154">
    <property type="protein sequence ID" value="AKS41427.1"/>
    <property type="molecule type" value="Genomic_DNA"/>
</dbReference>
<accession>A0A0K0XUX7</accession>
<sequence length="342" mass="37790">MNTQDPDQHVGSAHPVEGLDLLRDRRLELSVMNYIGGTTALVVTVFSVYRFATGDWSGGLTNAIIVTMVLGTILLGQLPRFRNLALMLFGLVSTVSCLLSALLVSSNGLLWTYIVLWINLLILPRRLSALLNLTVIVILTSQDALFTDLLHRISWSAVAVMFSVFGLVFVTQLRSQRKMLARLASQDPLTGAGNRRLMQHRLETAVKEHSRRGRPATLVVLDLDLFKELNDQHGHEAGDLALQRFAIDVRQALRQEDGLYRMGGEEFVLLLPDMDDETASRALPELHRRLSGGTSSPSGPLRFSAGAATIRPGEGWSRWLARADRALYQAKASGRDRLAIAD</sequence>
<dbReference type="Proteomes" id="UP000066624">
    <property type="component" value="Chromosome"/>
</dbReference>
<dbReference type="RefSeq" id="WP_049725065.1">
    <property type="nucleotide sequence ID" value="NZ_CP012154.1"/>
</dbReference>
<dbReference type="InterPro" id="IPR029787">
    <property type="entry name" value="Nucleotide_cyclase"/>
</dbReference>
<dbReference type="InterPro" id="IPR000160">
    <property type="entry name" value="GGDEF_dom"/>
</dbReference>
<gene>
    <name evidence="4" type="ORF">WM2015_1050</name>
</gene>
<name>A0A0K0XUX7_9GAMM</name>
<evidence type="ECO:0000256" key="3">
    <source>
        <dbReference type="ARBA" id="ARBA00034247"/>
    </source>
</evidence>
<dbReference type="SUPFAM" id="SSF55073">
    <property type="entry name" value="Nucleotide cyclase"/>
    <property type="match status" value="1"/>
</dbReference>
<dbReference type="Gene3D" id="3.30.70.270">
    <property type="match status" value="1"/>
</dbReference>
<dbReference type="Pfam" id="PF00990">
    <property type="entry name" value="GGDEF"/>
    <property type="match status" value="1"/>
</dbReference>
<proteinExistence type="predicted"/>
<dbReference type="FunFam" id="3.30.70.270:FF:000001">
    <property type="entry name" value="Diguanylate cyclase domain protein"/>
    <property type="match status" value="1"/>
</dbReference>
<protein>
    <recommendedName>
        <fullName evidence="2">diguanylate cyclase</fullName>
        <ecNumber evidence="2">2.7.7.65</ecNumber>
    </recommendedName>
</protein>
<dbReference type="KEGG" id="wma:WM2015_1050"/>
<keyword evidence="5" id="KW-1185">Reference proteome</keyword>
<dbReference type="GO" id="GO:1902201">
    <property type="term" value="P:negative regulation of bacterial-type flagellum-dependent cell motility"/>
    <property type="evidence" value="ECO:0007669"/>
    <property type="project" value="TreeGrafter"/>
</dbReference>